<evidence type="ECO:0000313" key="4">
    <source>
        <dbReference type="Proteomes" id="UP000295689"/>
    </source>
</evidence>
<evidence type="ECO:0000256" key="1">
    <source>
        <dbReference type="ARBA" id="ARBA00023172"/>
    </source>
</evidence>
<name>A0A4R2AYL2_9BACI</name>
<evidence type="ECO:0000313" key="3">
    <source>
        <dbReference type="EMBL" id="TCN18946.1"/>
    </source>
</evidence>
<keyword evidence="1" id="KW-0233">DNA recombination</keyword>
<dbReference type="GO" id="GO:0015074">
    <property type="term" value="P:DNA integration"/>
    <property type="evidence" value="ECO:0007669"/>
    <property type="project" value="InterPro"/>
</dbReference>
<gene>
    <name evidence="3" type="ORF">EV146_11833</name>
</gene>
<dbReference type="InterPro" id="IPR002104">
    <property type="entry name" value="Integrase_catalytic"/>
</dbReference>
<accession>A0A4R2AYL2</accession>
<feature type="domain" description="Tyr recombinase" evidence="2">
    <location>
        <begin position="20"/>
        <end position="87"/>
    </location>
</feature>
<protein>
    <submittedName>
        <fullName evidence="3">Phage integrase family protein</fullName>
    </submittedName>
</protein>
<dbReference type="GO" id="GO:0003677">
    <property type="term" value="F:DNA binding"/>
    <property type="evidence" value="ECO:0007669"/>
    <property type="project" value="InterPro"/>
</dbReference>
<dbReference type="Gene3D" id="1.10.443.10">
    <property type="entry name" value="Intergrase catalytic core"/>
    <property type="match status" value="1"/>
</dbReference>
<dbReference type="Pfam" id="PF00589">
    <property type="entry name" value="Phage_integrase"/>
    <property type="match status" value="1"/>
</dbReference>
<evidence type="ECO:0000259" key="2">
    <source>
        <dbReference type="PROSITE" id="PS51898"/>
    </source>
</evidence>
<keyword evidence="4" id="KW-1185">Reference proteome</keyword>
<dbReference type="GO" id="GO:0006310">
    <property type="term" value="P:DNA recombination"/>
    <property type="evidence" value="ECO:0007669"/>
    <property type="project" value="UniProtKB-KW"/>
</dbReference>
<comment type="caution">
    <text evidence="3">The sequence shown here is derived from an EMBL/GenBank/DDBJ whole genome shotgun (WGS) entry which is preliminary data.</text>
</comment>
<dbReference type="SUPFAM" id="SSF56349">
    <property type="entry name" value="DNA breaking-rejoining enzymes"/>
    <property type="match status" value="1"/>
</dbReference>
<dbReference type="RefSeq" id="WP_258236069.1">
    <property type="nucleotide sequence ID" value="NZ_JABUHM010000019.1"/>
</dbReference>
<sequence length="87" mass="10047">MELLPSNPITKIHLPKDPRKEISVWEVDEVKEFLKVATIDRLYPAFQIAITTGIRRGEILGLRWKDVDLDKGVLFIRQTLSKDGKVF</sequence>
<reference evidence="3 4" key="1">
    <citation type="journal article" date="2015" name="Stand. Genomic Sci.">
        <title>Genomic Encyclopedia of Bacterial and Archaeal Type Strains, Phase III: the genomes of soil and plant-associated and newly described type strains.</title>
        <authorList>
            <person name="Whitman W.B."/>
            <person name="Woyke T."/>
            <person name="Klenk H.P."/>
            <person name="Zhou Y."/>
            <person name="Lilburn T.G."/>
            <person name="Beck B.J."/>
            <person name="De Vos P."/>
            <person name="Vandamme P."/>
            <person name="Eisen J.A."/>
            <person name="Garrity G."/>
            <person name="Hugenholtz P."/>
            <person name="Kyrpides N.C."/>
        </authorList>
    </citation>
    <scope>NUCLEOTIDE SEQUENCE [LARGE SCALE GENOMIC DNA]</scope>
    <source>
        <strain evidence="3 4">CV53</strain>
    </source>
</reference>
<organism evidence="3 4">
    <name type="scientific">Mesobacillus foraminis</name>
    <dbReference type="NCBI Taxonomy" id="279826"/>
    <lineage>
        <taxon>Bacteria</taxon>
        <taxon>Bacillati</taxon>
        <taxon>Bacillota</taxon>
        <taxon>Bacilli</taxon>
        <taxon>Bacillales</taxon>
        <taxon>Bacillaceae</taxon>
        <taxon>Mesobacillus</taxon>
    </lineage>
</organism>
<proteinExistence type="predicted"/>
<dbReference type="Proteomes" id="UP000295689">
    <property type="component" value="Unassembled WGS sequence"/>
</dbReference>
<dbReference type="PROSITE" id="PS51898">
    <property type="entry name" value="TYR_RECOMBINASE"/>
    <property type="match status" value="1"/>
</dbReference>
<dbReference type="InterPro" id="IPR013762">
    <property type="entry name" value="Integrase-like_cat_sf"/>
</dbReference>
<dbReference type="AlphaFoldDB" id="A0A4R2AYL2"/>
<dbReference type="EMBL" id="SLVV01000018">
    <property type="protein sequence ID" value="TCN18946.1"/>
    <property type="molecule type" value="Genomic_DNA"/>
</dbReference>
<dbReference type="InterPro" id="IPR011010">
    <property type="entry name" value="DNA_brk_join_enz"/>
</dbReference>